<organism evidence="2 3">
    <name type="scientific">Spirosoma flavum</name>
    <dbReference type="NCBI Taxonomy" id="2048557"/>
    <lineage>
        <taxon>Bacteria</taxon>
        <taxon>Pseudomonadati</taxon>
        <taxon>Bacteroidota</taxon>
        <taxon>Cytophagia</taxon>
        <taxon>Cytophagales</taxon>
        <taxon>Cytophagaceae</taxon>
        <taxon>Spirosoma</taxon>
    </lineage>
</organism>
<keyword evidence="2" id="KW-0560">Oxidoreductase</keyword>
<dbReference type="CDD" id="cd03398">
    <property type="entry name" value="PAP2_haloperoxidase"/>
    <property type="match status" value="1"/>
</dbReference>
<keyword evidence="3" id="KW-1185">Reference proteome</keyword>
<reference evidence="3" key="1">
    <citation type="journal article" date="2019" name="Int. J. Syst. Evol. Microbiol.">
        <title>The Global Catalogue of Microorganisms (GCM) 10K type strain sequencing project: providing services to taxonomists for standard genome sequencing and annotation.</title>
        <authorList>
            <consortium name="The Broad Institute Genomics Platform"/>
            <consortium name="The Broad Institute Genome Sequencing Center for Infectious Disease"/>
            <person name="Wu L."/>
            <person name="Ma J."/>
        </authorList>
    </citation>
    <scope>NUCLEOTIDE SEQUENCE [LARGE SCALE GENOMIC DNA]</scope>
    <source>
        <strain evidence="3">KCTC 52490</strain>
    </source>
</reference>
<sequence length="440" mass="48301">MHSLSTVQRFGLLTLWLLSCFFLVASCQDHRLPETPMGAPYPADVLTAWLTLQLKLTRTTPAPPPVVARRFAYSGIAGYESIVPGLPGYQTIAPQLNGLPALPTPTPAVSYYWPASANAALAAMSRYFYPTTTNKAAIDSLEAANSQLYQTHQDAEELNRSAAFGKQIANTVFEWAKTDGNDNTTPYIPVVGQGLWIPTPPAFLPAALPNWGKNRPILLGSDAGADQGPPVPYSEDPQSAYYAQAKEVLTISQHLTDEQKTIALFWADNTDGNGFAGGHWMYLLNQEQLRQGWPVDKVAVGWVQLGVAISEAQISLFKSKYLYNRVRPITYIRTVLNQADWNAFIPTVNHPEYPAGHAVAAGAATQTLALLFGEQYPFTDTSYRLGGYIPRFFNSFQEAALEAGNSRIYGGLHYRKTIEVSQTQGQVIANNVAQQLKFKP</sequence>
<dbReference type="Gene3D" id="1.10.606.20">
    <property type="match status" value="1"/>
</dbReference>
<name>A0ABW6AIF4_9BACT</name>
<dbReference type="InterPro" id="IPR036938">
    <property type="entry name" value="PAP2/HPO_sf"/>
</dbReference>
<evidence type="ECO:0000313" key="2">
    <source>
        <dbReference type="EMBL" id="MFD2934937.1"/>
    </source>
</evidence>
<dbReference type="GO" id="GO:0004601">
    <property type="term" value="F:peroxidase activity"/>
    <property type="evidence" value="ECO:0007669"/>
    <property type="project" value="UniProtKB-KW"/>
</dbReference>
<evidence type="ECO:0000313" key="3">
    <source>
        <dbReference type="Proteomes" id="UP001597512"/>
    </source>
</evidence>
<protein>
    <submittedName>
        <fullName evidence="2">Vanadium-dependent haloperoxidase</fullName>
        <ecNumber evidence="2">1.11.1.-</ecNumber>
    </submittedName>
</protein>
<dbReference type="PANTHER" id="PTHR34599">
    <property type="entry name" value="PEROXIDASE-RELATED"/>
    <property type="match status" value="1"/>
</dbReference>
<accession>A0ABW6AIF4</accession>
<dbReference type="PANTHER" id="PTHR34599:SF2">
    <property type="entry name" value="TRAF-TYPE DOMAIN-CONTAINING PROTEIN"/>
    <property type="match status" value="1"/>
</dbReference>
<dbReference type="Pfam" id="PF01569">
    <property type="entry name" value="PAP2"/>
    <property type="match status" value="1"/>
</dbReference>
<dbReference type="Proteomes" id="UP001597512">
    <property type="component" value="Unassembled WGS sequence"/>
</dbReference>
<dbReference type="SUPFAM" id="SSF48317">
    <property type="entry name" value="Acid phosphatase/Vanadium-dependent haloperoxidase"/>
    <property type="match status" value="1"/>
</dbReference>
<feature type="domain" description="Phosphatidic acid phosphatase type 2/haloperoxidase" evidence="1">
    <location>
        <begin position="305"/>
        <end position="433"/>
    </location>
</feature>
<dbReference type="InterPro" id="IPR000326">
    <property type="entry name" value="PAP2/HPO"/>
</dbReference>
<gene>
    <name evidence="2" type="ORF">ACFS25_14170</name>
</gene>
<dbReference type="EMBL" id="JBHUOM010000007">
    <property type="protein sequence ID" value="MFD2934937.1"/>
    <property type="molecule type" value="Genomic_DNA"/>
</dbReference>
<proteinExistence type="predicted"/>
<dbReference type="RefSeq" id="WP_381501889.1">
    <property type="nucleotide sequence ID" value="NZ_JBHUOM010000007.1"/>
</dbReference>
<keyword evidence="2" id="KW-0575">Peroxidase</keyword>
<dbReference type="InterPro" id="IPR052559">
    <property type="entry name" value="V-haloperoxidase"/>
</dbReference>
<comment type="caution">
    <text evidence="2">The sequence shown here is derived from an EMBL/GenBank/DDBJ whole genome shotgun (WGS) entry which is preliminary data.</text>
</comment>
<dbReference type="EC" id="1.11.1.-" evidence="2"/>
<evidence type="ECO:0000259" key="1">
    <source>
        <dbReference type="Pfam" id="PF01569"/>
    </source>
</evidence>